<dbReference type="Proteomes" id="UP000321393">
    <property type="component" value="Unassembled WGS sequence"/>
</dbReference>
<dbReference type="AlphaFoldDB" id="A0A5D3BXU5"/>
<proteinExistence type="predicted"/>
<accession>A0A5D3BXU5</accession>
<evidence type="ECO:0000313" key="1">
    <source>
        <dbReference type="EMBL" id="KAA0036688.1"/>
    </source>
</evidence>
<sequence length="166" mass="19138">MLTPRLAYMFRKIMFGHFLDINFRLLGEKARSLDYKVKLIWVKTLGSLKGVWVYKIVLSISGQIANRASHDAMPCIIRWSSTYSLKLNVIQSQVFGSQMAHIEEIDRTDDQHAYLDRSFQIMTTKGYVEDLSAPTPHHLKRLPAPPYVEHLFSPVCVQRSHSPHRG</sequence>
<reference evidence="3 4" key="1">
    <citation type="submission" date="2019-08" db="EMBL/GenBank/DDBJ databases">
        <title>Draft genome sequences of two oriental melons (Cucumis melo L. var makuwa).</title>
        <authorList>
            <person name="Kwon S.-Y."/>
        </authorList>
    </citation>
    <scope>NUCLEOTIDE SEQUENCE [LARGE SCALE GENOMIC DNA]</scope>
    <source>
        <strain evidence="4">cv. Chang Bougi</strain>
        <strain evidence="3">cv. SW 3</strain>
        <tissue evidence="2">Leaf</tissue>
    </source>
</reference>
<evidence type="ECO:0000313" key="4">
    <source>
        <dbReference type="Proteomes" id="UP000321947"/>
    </source>
</evidence>
<evidence type="ECO:0000313" key="2">
    <source>
        <dbReference type="EMBL" id="TYK03662.1"/>
    </source>
</evidence>
<evidence type="ECO:0000313" key="3">
    <source>
        <dbReference type="Proteomes" id="UP000321393"/>
    </source>
</evidence>
<dbReference type="EMBL" id="SSTD01014872">
    <property type="protein sequence ID" value="TYK03662.1"/>
    <property type="molecule type" value="Genomic_DNA"/>
</dbReference>
<dbReference type="EMBL" id="SSTE01019309">
    <property type="protein sequence ID" value="KAA0036688.1"/>
    <property type="molecule type" value="Genomic_DNA"/>
</dbReference>
<protein>
    <submittedName>
        <fullName evidence="2">Uncharacterized protein</fullName>
    </submittedName>
</protein>
<name>A0A5D3BXU5_CUCMM</name>
<gene>
    <name evidence="2" type="ORF">E5676_scaffold863G00160</name>
    <name evidence="1" type="ORF">E6C27_scaffold510G00330</name>
</gene>
<organism evidence="2 4">
    <name type="scientific">Cucumis melo var. makuwa</name>
    <name type="common">Oriental melon</name>
    <dbReference type="NCBI Taxonomy" id="1194695"/>
    <lineage>
        <taxon>Eukaryota</taxon>
        <taxon>Viridiplantae</taxon>
        <taxon>Streptophyta</taxon>
        <taxon>Embryophyta</taxon>
        <taxon>Tracheophyta</taxon>
        <taxon>Spermatophyta</taxon>
        <taxon>Magnoliopsida</taxon>
        <taxon>eudicotyledons</taxon>
        <taxon>Gunneridae</taxon>
        <taxon>Pentapetalae</taxon>
        <taxon>rosids</taxon>
        <taxon>fabids</taxon>
        <taxon>Cucurbitales</taxon>
        <taxon>Cucurbitaceae</taxon>
        <taxon>Benincaseae</taxon>
        <taxon>Cucumis</taxon>
    </lineage>
</organism>
<dbReference type="Proteomes" id="UP000321947">
    <property type="component" value="Unassembled WGS sequence"/>
</dbReference>
<comment type="caution">
    <text evidence="2">The sequence shown here is derived from an EMBL/GenBank/DDBJ whole genome shotgun (WGS) entry which is preliminary data.</text>
</comment>